<protein>
    <submittedName>
        <fullName evidence="1">Uncharacterized protein</fullName>
    </submittedName>
</protein>
<gene>
    <name evidence="1" type="ORF">PoB_002008600</name>
</gene>
<evidence type="ECO:0000313" key="2">
    <source>
        <dbReference type="Proteomes" id="UP000735302"/>
    </source>
</evidence>
<organism evidence="1 2">
    <name type="scientific">Plakobranchus ocellatus</name>
    <dbReference type="NCBI Taxonomy" id="259542"/>
    <lineage>
        <taxon>Eukaryota</taxon>
        <taxon>Metazoa</taxon>
        <taxon>Spiralia</taxon>
        <taxon>Lophotrochozoa</taxon>
        <taxon>Mollusca</taxon>
        <taxon>Gastropoda</taxon>
        <taxon>Heterobranchia</taxon>
        <taxon>Euthyneura</taxon>
        <taxon>Panpulmonata</taxon>
        <taxon>Sacoglossa</taxon>
        <taxon>Placobranchoidea</taxon>
        <taxon>Plakobranchidae</taxon>
        <taxon>Plakobranchus</taxon>
    </lineage>
</organism>
<name>A0AAV3ZG22_9GAST</name>
<keyword evidence="2" id="KW-1185">Reference proteome</keyword>
<sequence>MADFATECFLTTGSEEERPSTSLFSLAAHGRGTATDCFLTIGSEEERHSTNLFSVGSSFCIYCLAVVLEQNKAEGICLEKLWKRTQ</sequence>
<evidence type="ECO:0000313" key="1">
    <source>
        <dbReference type="EMBL" id="GFN93580.1"/>
    </source>
</evidence>
<accession>A0AAV3ZG22</accession>
<dbReference type="Proteomes" id="UP000735302">
    <property type="component" value="Unassembled WGS sequence"/>
</dbReference>
<reference evidence="1 2" key="1">
    <citation type="journal article" date="2021" name="Elife">
        <title>Chloroplast acquisition without the gene transfer in kleptoplastic sea slugs, Plakobranchus ocellatus.</title>
        <authorList>
            <person name="Maeda T."/>
            <person name="Takahashi S."/>
            <person name="Yoshida T."/>
            <person name="Shimamura S."/>
            <person name="Takaki Y."/>
            <person name="Nagai Y."/>
            <person name="Toyoda A."/>
            <person name="Suzuki Y."/>
            <person name="Arimoto A."/>
            <person name="Ishii H."/>
            <person name="Satoh N."/>
            <person name="Nishiyama T."/>
            <person name="Hasebe M."/>
            <person name="Maruyama T."/>
            <person name="Minagawa J."/>
            <person name="Obokata J."/>
            <person name="Shigenobu S."/>
        </authorList>
    </citation>
    <scope>NUCLEOTIDE SEQUENCE [LARGE SCALE GENOMIC DNA]</scope>
</reference>
<dbReference type="AlphaFoldDB" id="A0AAV3ZG22"/>
<proteinExistence type="predicted"/>
<dbReference type="EMBL" id="BLXT01002362">
    <property type="protein sequence ID" value="GFN93580.1"/>
    <property type="molecule type" value="Genomic_DNA"/>
</dbReference>
<comment type="caution">
    <text evidence="1">The sequence shown here is derived from an EMBL/GenBank/DDBJ whole genome shotgun (WGS) entry which is preliminary data.</text>
</comment>